<dbReference type="AlphaFoldDB" id="A0A0I9UVE9"/>
<protein>
    <submittedName>
        <fullName evidence="2">Uncharacterized protein</fullName>
    </submittedName>
</protein>
<dbReference type="EMBL" id="JMZZ02000037">
    <property type="protein sequence ID" value="KFX76309.1"/>
    <property type="molecule type" value="Genomic_DNA"/>
</dbReference>
<reference evidence="2" key="1">
    <citation type="book" date="2014" name="THE 24TH EUROPEAN CONGRESS OF CLINICAL MICROBIOLOGY AND INFECTIOUS DISEASES" publisher="ECCMID 2014" city="Barcelona, Spain">
        <title>Identification of resistance genes in three multidrug-resistant Bacteroides fragilis isolates by whole genome sequencing.</title>
        <editorList>
            <person name="Unknown"/>
            <person name="A."/>
        </editorList>
        <authorList>
            <person name="Sydenham T.V."/>
            <person name="Hasman H."/>
            <person name="Wang M."/>
            <person name="Soki J."/>
            <person name="Nagy E."/>
            <person name="Justesen U.S."/>
        </authorList>
    </citation>
    <scope>NUCLEOTIDE SEQUENCE</scope>
    <source>
        <strain evidence="2">DCMOUH0018B</strain>
    </source>
</reference>
<reference evidence="2" key="2">
    <citation type="submission" date="2014-07" db="EMBL/GenBank/DDBJ databases">
        <title>Genetics and epidemiology of antimicrobial resistance in B. fragilis group.</title>
        <authorList>
            <person name="Sydenham T.V."/>
            <person name="Hasman H."/>
            <person name="Kemp M."/>
            <person name="Justesen U.S."/>
        </authorList>
    </citation>
    <scope>NUCLEOTIDE SEQUENCE [LARGE SCALE GENOMIC DNA]</scope>
    <source>
        <strain evidence="2">DCMOUH0018B</strain>
    </source>
</reference>
<gene>
    <name evidence="2" type="ORF">EE52_0202120</name>
</gene>
<dbReference type="PATRIC" id="fig|817.53.peg.457"/>
<name>A0A0I9UVE9_BACFG</name>
<feature type="chain" id="PRO_5044366614" evidence="1">
    <location>
        <begin position="22"/>
        <end position="416"/>
    </location>
</feature>
<comment type="caution">
    <text evidence="2">The sequence shown here is derived from an EMBL/GenBank/DDBJ whole genome shotgun (WGS) entry which is preliminary data.</text>
</comment>
<evidence type="ECO:0000313" key="2">
    <source>
        <dbReference type="EMBL" id="KFX76309.1"/>
    </source>
</evidence>
<dbReference type="RefSeq" id="WP_044299554.1">
    <property type="nucleotide sequence ID" value="NZ_CAEUHN010000018.1"/>
</dbReference>
<sequence length="416" mass="47664">MKRRIRTLLLLLLTVASAAIAQKDYSVPLASPLAPSVDEETNFITTYFPMKQLCKWTPGIKFMFIPDSGDEFIPIFYCYENGKEVVNDLLKNKTVEYVGSEETEHETYIGKIYTSRFIFECEGKKYYYEMKDTKLNDLCDKDPRAGINGLVYLQDINTAKELLIGKTLYTRTTIVKVDDVSSYSGYREVSIPKGEPVKVMAISIGSKAFPVRIVFTDSKGNTYYIDVAMSRTNSCMEPEDFQAEKRMSYFPNAFSFTNPDIKAKESIQSKYIGQAVYPLKTIRTKQADLLRYTPLQIKDVQPEKTGTSATLLLADVLGTTYRIKVDLRYDPILRNEDFIENLFEFANIRKKYPNISEANWLMLAKGEVKPGMTTEECKLAIGEPIEIRARTDSRFETWLYRGKILEFENGILLRAK</sequence>
<proteinExistence type="predicted"/>
<organism evidence="2">
    <name type="scientific">Bacteroides fragilis</name>
    <dbReference type="NCBI Taxonomy" id="817"/>
    <lineage>
        <taxon>Bacteria</taxon>
        <taxon>Pseudomonadati</taxon>
        <taxon>Bacteroidota</taxon>
        <taxon>Bacteroidia</taxon>
        <taxon>Bacteroidales</taxon>
        <taxon>Bacteroidaceae</taxon>
        <taxon>Bacteroides</taxon>
    </lineage>
</organism>
<accession>A0A0I9UVE9</accession>
<keyword evidence="1" id="KW-0732">Signal</keyword>
<evidence type="ECO:0000256" key="1">
    <source>
        <dbReference type="SAM" id="SignalP"/>
    </source>
</evidence>
<feature type="signal peptide" evidence="1">
    <location>
        <begin position="1"/>
        <end position="21"/>
    </location>
</feature>